<accession>A0A9X4KJJ1</accession>
<reference evidence="5 6" key="1">
    <citation type="submission" date="2022-10" db="EMBL/GenBank/DDBJ databases">
        <title>Comparative genomic analysis of Cohnella hashimotonis sp. nov., isolated from the International Space Station.</title>
        <authorList>
            <person name="Simpson A."/>
            <person name="Venkateswaran K."/>
        </authorList>
    </citation>
    <scope>NUCLEOTIDE SEQUENCE [LARGE SCALE GENOMIC DNA]</scope>
    <source>
        <strain evidence="5 6">DSM 18997</strain>
    </source>
</reference>
<feature type="region of interest" description="Disordered" evidence="1">
    <location>
        <begin position="375"/>
        <end position="433"/>
    </location>
</feature>
<evidence type="ECO:0000313" key="6">
    <source>
        <dbReference type="Proteomes" id="UP001153387"/>
    </source>
</evidence>
<organism evidence="5 6">
    <name type="scientific">Cohnella ginsengisoli</name>
    <dbReference type="NCBI Taxonomy" id="425004"/>
    <lineage>
        <taxon>Bacteria</taxon>
        <taxon>Bacillati</taxon>
        <taxon>Bacillota</taxon>
        <taxon>Bacilli</taxon>
        <taxon>Bacillales</taxon>
        <taxon>Paenibacillaceae</taxon>
        <taxon>Cohnella</taxon>
    </lineage>
</organism>
<sequence>MAWGKGVKVWACAIALSMLGTGWGSAASAAELPGHWAQDTLNAWMNKGWLAGFGSGGLQPDQPVTRAEFATLAVRAFGLQADGAGAGKYSDVREGSWYAGAIYAAAGAGILSGYPDGTIRPSRSVTREEAAVVLAKLDGLSETGAIEPAFSDASDVRSWSKASVGSAVYSKLLGGYPDGTFRPAKAMTRAEAVVALDKAWALRERTRTTVYDKAGVCGPAEGTQEIAGSVSIAAPGVTLRNTVVRGDLTIGAEVGEGDAQLEGVTVDGKLTVAGGGEHSVHLSNAKLGQVVVNKLAGKLRLVLEGTTFVTQLDFRTQGLLVVPPGSSVGSLNAYAVIFVTGSGKINAAHLFVSGSSFEQAPGSVEREAGVLLQGETGATGGNASSGGNAPTPAPTPSEEPSPSPSPSAGPSPSPSPSAEPTPTPGPVINGVKDGKTYTAAVTPELGDGSDMASLELTKDGKPVADFELGGELSETGAYVLTATNAGGGETVIRFKLSADVKLSVNDYDYTKFEGILKVRVHVDNQGLDLYNAVNGIELTLPYYEGDMLEVDYSYAGEEDWSAFDLVRVEGTDRFVGHYPQEPYKPYDLPAGTAFDLDYEVYIDPSTKDRDLSLKAWISDASALSEEAALFKLDPLLVPLAFDSLGPISDLSVDDTQPNDASTVTLKFSEPVEATYYYIEYQDGVKFKDYFTFYMGELDRSANHVTLKGLTPGLNYKFLLVVSDGYNQGRSNEVEYTTPNLPPPPQPSE</sequence>
<comment type="caution">
    <text evidence="5">The sequence shown here is derived from an EMBL/GenBank/DDBJ whole genome shotgun (WGS) entry which is preliminary data.</text>
</comment>
<dbReference type="InterPro" id="IPR051465">
    <property type="entry name" value="Cell_Envelope_Struct_Comp"/>
</dbReference>
<dbReference type="Pfam" id="PF00395">
    <property type="entry name" value="SLH"/>
    <property type="match status" value="3"/>
</dbReference>
<evidence type="ECO:0000259" key="4">
    <source>
        <dbReference type="PROSITE" id="PS51272"/>
    </source>
</evidence>
<dbReference type="EMBL" id="JAPDHZ010000003">
    <property type="protein sequence ID" value="MDG0792624.1"/>
    <property type="molecule type" value="Genomic_DNA"/>
</dbReference>
<dbReference type="InterPro" id="IPR013783">
    <property type="entry name" value="Ig-like_fold"/>
</dbReference>
<gene>
    <name evidence="5" type="ORF">OMP38_18370</name>
</gene>
<feature type="compositionally biased region" description="Pro residues" evidence="1">
    <location>
        <begin position="391"/>
        <end position="425"/>
    </location>
</feature>
<dbReference type="PROSITE" id="PS50853">
    <property type="entry name" value="FN3"/>
    <property type="match status" value="1"/>
</dbReference>
<feature type="chain" id="PRO_5040909472" evidence="2">
    <location>
        <begin position="27"/>
        <end position="748"/>
    </location>
</feature>
<feature type="domain" description="SLH" evidence="4">
    <location>
        <begin position="150"/>
        <end position="210"/>
    </location>
</feature>
<dbReference type="AlphaFoldDB" id="A0A9X4KJJ1"/>
<keyword evidence="2" id="KW-0732">Signal</keyword>
<evidence type="ECO:0000259" key="3">
    <source>
        <dbReference type="PROSITE" id="PS50853"/>
    </source>
</evidence>
<keyword evidence="6" id="KW-1185">Reference proteome</keyword>
<evidence type="ECO:0000256" key="1">
    <source>
        <dbReference type="SAM" id="MobiDB-lite"/>
    </source>
</evidence>
<dbReference type="RefSeq" id="WP_277566401.1">
    <property type="nucleotide sequence ID" value="NZ_JAPDHZ010000003.1"/>
</dbReference>
<dbReference type="InterPro" id="IPR001119">
    <property type="entry name" value="SLH_dom"/>
</dbReference>
<protein>
    <submittedName>
        <fullName evidence="5">S-layer homology domain-containing protein</fullName>
    </submittedName>
</protein>
<feature type="domain" description="SLH" evidence="4">
    <location>
        <begin position="24"/>
        <end position="84"/>
    </location>
</feature>
<feature type="domain" description="Fibronectin type-III" evidence="3">
    <location>
        <begin position="646"/>
        <end position="743"/>
    </location>
</feature>
<evidence type="ECO:0000256" key="2">
    <source>
        <dbReference type="SAM" id="SignalP"/>
    </source>
</evidence>
<feature type="domain" description="SLH" evidence="4">
    <location>
        <begin position="85"/>
        <end position="148"/>
    </location>
</feature>
<dbReference type="CDD" id="cd00063">
    <property type="entry name" value="FN3"/>
    <property type="match status" value="1"/>
</dbReference>
<dbReference type="SUPFAM" id="SSF49265">
    <property type="entry name" value="Fibronectin type III"/>
    <property type="match status" value="1"/>
</dbReference>
<dbReference type="Proteomes" id="UP001153387">
    <property type="component" value="Unassembled WGS sequence"/>
</dbReference>
<dbReference type="InterPro" id="IPR003961">
    <property type="entry name" value="FN3_dom"/>
</dbReference>
<dbReference type="PROSITE" id="PS51272">
    <property type="entry name" value="SLH"/>
    <property type="match status" value="3"/>
</dbReference>
<name>A0A9X4KJJ1_9BACL</name>
<dbReference type="Gene3D" id="2.60.40.10">
    <property type="entry name" value="Immunoglobulins"/>
    <property type="match status" value="1"/>
</dbReference>
<proteinExistence type="predicted"/>
<evidence type="ECO:0000313" key="5">
    <source>
        <dbReference type="EMBL" id="MDG0792624.1"/>
    </source>
</evidence>
<dbReference type="PANTHER" id="PTHR43308">
    <property type="entry name" value="OUTER MEMBRANE PROTEIN ALPHA-RELATED"/>
    <property type="match status" value="1"/>
</dbReference>
<dbReference type="InterPro" id="IPR036116">
    <property type="entry name" value="FN3_sf"/>
</dbReference>
<feature type="signal peptide" evidence="2">
    <location>
        <begin position="1"/>
        <end position="26"/>
    </location>
</feature>